<sequence>MFSSNNAPKIRIFAGQASYGDTLGLELDPSPPTKTSKVTQAIIKQRLESQTRMFFLIDGGPAREKKTGTIANSQLPISDFYKMLTDLAPVGSTGINTLVVTHDDLDHILGIAVLLRQLTTQSDPSLWPQGMWAVNNGQSPFLHIWHNSAETMVNNFNLKTEREIYTAKLREAAQLAEAEKKIPGKRGGGMRGDLNHDKQKEDNRDSAKSGDSSGGRRGRDKSQGKQKRQDESKDKLGETKKTDKKADQDAAGDDNTSPVKKPPKKIPNLNKETGYFDKALESMKGMGLKASKGQAPAFNDEWSPAQNEAKRYHGLLGFGRHVTRGGTFMFKFLGPGEAEIAHAEHPPLQVANKAEELGDNLLRAVKDDPSLKNVSSIVFEVQDLGSKNRPLALFTGDASACRIFRDKWKGKPIFYDLIKIGHHGSCYNNFFSNEMIETVRNKVKNKELEADVPWLPSVGSWEGVFTGDADPDSKEVISLGNVLAYFCNVRARNYLISASHDKHPNPHISTLIGIITASILYPAEGLDKGPVRIYLTNPIHKNAWVELLSFWFRVLDMTESEPSTDKTEPTTMTSKYNHLMAQLLKYADREHELWDSLEGKALLSLRPDANGADRRFQIYCLKPKSSYGVIRINSYQWIDNEEQAVIHAESQDWEHMTPHDPASEAFLQHNYTKDFSMLGSGGTKWTDDKTTRLHFGKDGKAVFKLINTNNKAPPSTPVQQRLPHGSPLISHYDPDTWNNQGQFGRVINFMSSSKMNFTIQQNTTPFRKVSDNLKTFSAMKLEDITPPPMMDESSRPLGAPISNLEQTSATTTGATPATSSSHSEKYNYDVFRKFNIDAFDIPSVNDFVTKGHMKIKHLDSFPQLLAYLVENNKLSKEHAINAGTRHAHNGHPTLGALTYLMLGTEGAGTVLRTLPFDLSASLQFLNDRTLNPLHWPVQLVDVAVVDTSVLEKLLDKKSGVQKFSMRIFPQIQPENLVWVVPNEAKLLGKGSFEIQINSCVDVTIYWPTEPKRRIVHGRFLGSLPTGKQKRHNVVCEWLLMPGESSPVVYHVDFADENHNTADHEMNILEMMAAFDGASVDLGLALADAVFPGLINAEKPLGDHIKLSEPGFTICRSFQNARNLRLDGVFGKFSVSDVESWKPFHEYASNSGLEGFLGRIEIPMPSIQLCAQDFFSTTGTRIFFRINHSIRIGNSDLAYEIETRPGPQTGRLFEFTFRPVNAGTQTPLTVKQLLETFGLDALSGNDVPQFVIDAISSISLTFFRLGWSGELGIRLPDYLELGIRVENLSVTDSLLEVEDVMVRLRIDNPSKKETRNFYLQSWGTFSLVNVEHIARLTYGEHPAIAWPNESKSLIDPVTLSVQCVDTPLTLGHILRHFWPDTEIVPAPFNKVTNEVGLREFLFETGYSSEKKKQVVELIKISVGVTQSRITILNGLSLIEPTLDITAYSPFDKELRAFMVTFSAMLTIDGHMLLAKLGVATGNQAAFAVGLRAGGEPFPVGAFLRFVSRQIGKAFDISYPENFGTLDRTEIKDFSLFVAKGKDDKYSIQDFSFQAQSKLDLELWKSASVKLERITLNTGYKSVGGFNVAFGAELRINEHLLLASAKYGDPQNIGLSLSDEFGRADEKGWFIQVEYPDEIDLSAIAKKLMGIELGDKVSAVDIGNDKMKPDKDKGIVISDLVMTLQKAKSGGGIYISAETNWAVFEYIELAATYYGSSEWGFCLSMDLKDDLLSLIPAQFTQKFSEWIKVNNTTVAIYVGKIDPKKAGLDNPKLPPAPGSKANTPSGSIQAGLSVSTTIQLTEKFGLVKKWIGKGELELEGHISTKSVGMNATIPTQLAFGDKDARTGEYPIEIKGGFYFDINLEKGFELGLSAAMKIRSPAVTKDLIDIQRVSLLVNEASGVGFDTRVDGPLRDLFGLEGLEARGLLMRGVFSVAQSGMPEQLSLKGALSLAGTGASGHINLYFAQRDLLNCYFDGQLQNIDIAGLINFGLKKKGLPQVAEEFLGGNIVMNNLQLEAALSDIDIPKPKKKLKSGFFYEASLYIKAGSYRWSGYTCIEVHDNALQVISMMSPVSFSAESQNFFRLTRGSIVPRDHSIPRPNGEQYDEKMFKDGPIIYISNRNPDTWLLISLHLTLLSLDFELTVQGDRSGFELEIPKANVGVDLSQIGQPGNLWVSLEGSAKVKPNEMANAELKINAALNLELPDVILSGLQQQLKLPGKVASVVFNLVFEFSIGWPQTGRGFNVTFTGNANALGQPINLFTMAVNLSPQELDSIQKVVTQAVLQFVNVFPEQLIRDLLGKDLNGVADFLKEKFGDDLGKNLLTAISMLSKMKPEEVVKHLGREFLGFVGDGAKKALLEALGVYYGARDAMIVMGQKFNDLLRWIPFLSIDSTLRVSGGAALNGLEKGPGLAPSLEEVRIYRLDENGNKLEENITPFSVSAPTKMRVTMVEEEPGRGVEGENGVAPAGVWQVGVKQGDETVIQEWTQQQVDEYVRLQRLSLLEVSLEVFPVEEVFDAARGLFEDLSDEQVLEYMVEANTNDENVHSIQSLG</sequence>
<dbReference type="OrthoDB" id="3065987at2759"/>
<keyword evidence="3" id="KW-1185">Reference proteome</keyword>
<feature type="region of interest" description="Disordered" evidence="1">
    <location>
        <begin position="1766"/>
        <end position="1785"/>
    </location>
</feature>
<name>A0A9P9KTF3_FUSSL</name>
<evidence type="ECO:0000313" key="2">
    <source>
        <dbReference type="EMBL" id="KAH7268152.1"/>
    </source>
</evidence>
<dbReference type="Gene3D" id="3.60.15.10">
    <property type="entry name" value="Ribonuclease Z/Hydroxyacylglutathione hydrolase-like"/>
    <property type="match status" value="1"/>
</dbReference>
<proteinExistence type="predicted"/>
<protein>
    <submittedName>
        <fullName evidence="2">Uncharacterized protein</fullName>
    </submittedName>
</protein>
<feature type="compositionally biased region" description="Low complexity" evidence="1">
    <location>
        <begin position="807"/>
        <end position="821"/>
    </location>
</feature>
<feature type="compositionally biased region" description="Basic and acidic residues" evidence="1">
    <location>
        <begin position="193"/>
        <end position="208"/>
    </location>
</feature>
<feature type="compositionally biased region" description="Basic and acidic residues" evidence="1">
    <location>
        <begin position="220"/>
        <end position="248"/>
    </location>
</feature>
<accession>A0A9P9KTF3</accession>
<gene>
    <name evidence="2" type="ORF">B0J15DRAFT_578108</name>
</gene>
<dbReference type="InterPro" id="IPR036866">
    <property type="entry name" value="RibonucZ/Hydroxyglut_hydro"/>
</dbReference>
<feature type="region of interest" description="Disordered" evidence="1">
    <location>
        <begin position="176"/>
        <end position="272"/>
    </location>
</feature>
<evidence type="ECO:0000256" key="1">
    <source>
        <dbReference type="SAM" id="MobiDB-lite"/>
    </source>
</evidence>
<dbReference type="EMBL" id="JAGTJS010000005">
    <property type="protein sequence ID" value="KAH7268152.1"/>
    <property type="molecule type" value="Genomic_DNA"/>
</dbReference>
<evidence type="ECO:0000313" key="3">
    <source>
        <dbReference type="Proteomes" id="UP000736672"/>
    </source>
</evidence>
<comment type="caution">
    <text evidence="2">The sequence shown here is derived from an EMBL/GenBank/DDBJ whole genome shotgun (WGS) entry which is preliminary data.</text>
</comment>
<organism evidence="2 3">
    <name type="scientific">Fusarium solani</name>
    <name type="common">Filamentous fungus</name>
    <dbReference type="NCBI Taxonomy" id="169388"/>
    <lineage>
        <taxon>Eukaryota</taxon>
        <taxon>Fungi</taxon>
        <taxon>Dikarya</taxon>
        <taxon>Ascomycota</taxon>
        <taxon>Pezizomycotina</taxon>
        <taxon>Sordariomycetes</taxon>
        <taxon>Hypocreomycetidae</taxon>
        <taxon>Hypocreales</taxon>
        <taxon>Nectriaceae</taxon>
        <taxon>Fusarium</taxon>
        <taxon>Fusarium solani species complex</taxon>
    </lineage>
</organism>
<reference evidence="2" key="1">
    <citation type="journal article" date="2021" name="Nat. Commun.">
        <title>Genetic determinants of endophytism in the Arabidopsis root mycobiome.</title>
        <authorList>
            <person name="Mesny F."/>
            <person name="Miyauchi S."/>
            <person name="Thiergart T."/>
            <person name="Pickel B."/>
            <person name="Atanasova L."/>
            <person name="Karlsson M."/>
            <person name="Huettel B."/>
            <person name="Barry K.W."/>
            <person name="Haridas S."/>
            <person name="Chen C."/>
            <person name="Bauer D."/>
            <person name="Andreopoulos W."/>
            <person name="Pangilinan J."/>
            <person name="LaButti K."/>
            <person name="Riley R."/>
            <person name="Lipzen A."/>
            <person name="Clum A."/>
            <person name="Drula E."/>
            <person name="Henrissat B."/>
            <person name="Kohler A."/>
            <person name="Grigoriev I.V."/>
            <person name="Martin F.M."/>
            <person name="Hacquard S."/>
        </authorList>
    </citation>
    <scope>NUCLEOTIDE SEQUENCE</scope>
    <source>
        <strain evidence="2">FSSC 5 MPI-SDFR-AT-0091</strain>
    </source>
</reference>
<feature type="region of interest" description="Disordered" evidence="1">
    <location>
        <begin position="783"/>
        <end position="821"/>
    </location>
</feature>
<dbReference type="Proteomes" id="UP000736672">
    <property type="component" value="Unassembled WGS sequence"/>
</dbReference>